<comment type="caution">
    <text evidence="3">The sequence shown here is derived from an EMBL/GenBank/DDBJ whole genome shotgun (WGS) entry which is preliminary data.</text>
</comment>
<feature type="domain" description="XdhC- CoxI" evidence="1">
    <location>
        <begin position="19"/>
        <end position="85"/>
    </location>
</feature>
<dbReference type="Pfam" id="PF02625">
    <property type="entry name" value="XdhC_CoxI"/>
    <property type="match status" value="1"/>
</dbReference>
<dbReference type="AlphaFoldDB" id="A0A6P2C8V6"/>
<dbReference type="InterPro" id="IPR027051">
    <property type="entry name" value="XdhC_Rossmann_dom"/>
</dbReference>
<name>A0A6P2C8V6_9NOCA</name>
<evidence type="ECO:0000313" key="4">
    <source>
        <dbReference type="Proteomes" id="UP000471120"/>
    </source>
</evidence>
<dbReference type="PANTHER" id="PTHR30388:SF4">
    <property type="entry name" value="MOLYBDENUM COFACTOR INSERTION CHAPERONE PAOD"/>
    <property type="match status" value="1"/>
</dbReference>
<accession>A0A6P2C8V6</accession>
<sequence>MTHAFARGFPLLASVFDEWAAHRPVALATVIATHGSSPRGPGAMLAVRSDGTVIGSISGGCVESALYETALDVLGTGGTRVETYGPDGDVFTPGTTCGGSLTVLVERIDNESFPDFDALAAAIDAQQPVSLEFEFGPRPQRHHVHVGDARPGGALGDGRALVRFDPRPRMIVVGSTDFAAEMAATATRIGYHVTVCDARETFTTRERLPDADEIVCRWPSDHLAAERDAGRLDGRTAVVVLTHDPKVDVPVLLECLDRSLWPAPPAYVGAMGSRLADERRRAALRDAGLSDDALASLHSPIGLPIGNRGPAETAIAIAAQIVELTRARQTTAG</sequence>
<protein>
    <submittedName>
        <fullName evidence="3">XdhC/CoxI family protein</fullName>
    </submittedName>
</protein>
<feature type="domain" description="XdhC Rossmann" evidence="2">
    <location>
        <begin position="170"/>
        <end position="321"/>
    </location>
</feature>
<organism evidence="3 4">
    <name type="scientific">Rhodococcus rhodnii</name>
    <dbReference type="NCBI Taxonomy" id="38312"/>
    <lineage>
        <taxon>Bacteria</taxon>
        <taxon>Bacillati</taxon>
        <taxon>Actinomycetota</taxon>
        <taxon>Actinomycetes</taxon>
        <taxon>Mycobacteriales</taxon>
        <taxon>Nocardiaceae</taxon>
        <taxon>Rhodococcus</taxon>
    </lineage>
</organism>
<gene>
    <name evidence="3" type="ORF">DW322_01665</name>
</gene>
<dbReference type="PANTHER" id="PTHR30388">
    <property type="entry name" value="ALDEHYDE OXIDOREDUCTASE MOLYBDENUM COFACTOR ASSEMBLY PROTEIN"/>
    <property type="match status" value="1"/>
</dbReference>
<dbReference type="Proteomes" id="UP000471120">
    <property type="component" value="Unassembled WGS sequence"/>
</dbReference>
<evidence type="ECO:0000259" key="1">
    <source>
        <dbReference type="Pfam" id="PF02625"/>
    </source>
</evidence>
<proteinExistence type="predicted"/>
<dbReference type="InterPro" id="IPR003777">
    <property type="entry name" value="XdhC_CoxI"/>
</dbReference>
<evidence type="ECO:0000313" key="3">
    <source>
        <dbReference type="EMBL" id="TXG89187.1"/>
    </source>
</evidence>
<dbReference type="RefSeq" id="WP_010840315.1">
    <property type="nucleotide sequence ID" value="NZ_QRCM01000001.1"/>
</dbReference>
<reference evidence="3 4" key="1">
    <citation type="submission" date="2018-07" db="EMBL/GenBank/DDBJ databases">
        <title>Genome sequence of Rhodococcus rhodnii ATCC 35071 from Rhodnius prolixus.</title>
        <authorList>
            <person name="Patel V."/>
            <person name="Vogel K.J."/>
        </authorList>
    </citation>
    <scope>NUCLEOTIDE SEQUENCE [LARGE SCALE GENOMIC DNA]</scope>
    <source>
        <strain evidence="3 4">ATCC 35071</strain>
    </source>
</reference>
<dbReference type="EMBL" id="QRCM01000001">
    <property type="protein sequence ID" value="TXG89187.1"/>
    <property type="molecule type" value="Genomic_DNA"/>
</dbReference>
<evidence type="ECO:0000259" key="2">
    <source>
        <dbReference type="Pfam" id="PF13478"/>
    </source>
</evidence>
<dbReference type="Pfam" id="PF13478">
    <property type="entry name" value="XdhC_C"/>
    <property type="match status" value="1"/>
</dbReference>
<dbReference type="InterPro" id="IPR052698">
    <property type="entry name" value="MoCofactor_Util/Proc"/>
</dbReference>
<dbReference type="Gene3D" id="3.40.50.720">
    <property type="entry name" value="NAD(P)-binding Rossmann-like Domain"/>
    <property type="match status" value="1"/>
</dbReference>
<dbReference type="SUPFAM" id="SSF51971">
    <property type="entry name" value="Nucleotide-binding domain"/>
    <property type="match status" value="1"/>
</dbReference>